<name>A0A2L0HLL2_9CAUD</name>
<keyword evidence="1" id="KW-0472">Membrane</keyword>
<keyword evidence="1" id="KW-0812">Transmembrane</keyword>
<accession>A0A2L0HLL2</accession>
<dbReference type="EMBL" id="MG839015">
    <property type="protein sequence ID" value="AUX82618.1"/>
    <property type="molecule type" value="Genomic_DNA"/>
</dbReference>
<evidence type="ECO:0000313" key="2">
    <source>
        <dbReference type="EMBL" id="AUX82618.1"/>
    </source>
</evidence>
<dbReference type="Proteomes" id="UP000241884">
    <property type="component" value="Segment"/>
</dbReference>
<feature type="transmembrane region" description="Helical" evidence="1">
    <location>
        <begin position="37"/>
        <end position="61"/>
    </location>
</feature>
<organism evidence="2 3">
    <name type="scientific">Microbacterium phage Aubergine</name>
    <dbReference type="NCBI Taxonomy" id="2079577"/>
    <lineage>
        <taxon>Viruses</taxon>
        <taxon>Duplodnaviria</taxon>
        <taxon>Heunggongvirae</taxon>
        <taxon>Uroviricota</taxon>
        <taxon>Caudoviricetes</taxon>
        <taxon>Ilzatvirus</taxon>
        <taxon>Ilzatvirus ilzat</taxon>
    </lineage>
</organism>
<keyword evidence="1" id="KW-1133">Transmembrane helix</keyword>
<gene>
    <name evidence="2" type="primary">31</name>
    <name evidence="2" type="ORF">PBI_AUBERGINE_31</name>
</gene>
<proteinExistence type="predicted"/>
<protein>
    <submittedName>
        <fullName evidence="2">Uncharacterized protein</fullName>
    </submittedName>
</protein>
<reference evidence="3" key="1">
    <citation type="submission" date="2018-01" db="EMBL/GenBank/DDBJ databases">
        <authorList>
            <person name="Gaut B.S."/>
            <person name="Morton B.R."/>
            <person name="Clegg M.T."/>
            <person name="Duvall M.R."/>
        </authorList>
    </citation>
    <scope>NUCLEOTIDE SEQUENCE [LARGE SCALE GENOMIC DNA]</scope>
</reference>
<evidence type="ECO:0000313" key="3">
    <source>
        <dbReference type="Proteomes" id="UP000241884"/>
    </source>
</evidence>
<sequence length="87" mass="10076">MSKPNITHDLYEFLSEAEFVPYKEPAQRNIVAQFLRVALGIPLWTVFGIVTVITCFMIWWSRYGDEAFTFGMYGVIFLLKQALGYNT</sequence>
<evidence type="ECO:0000256" key="1">
    <source>
        <dbReference type="SAM" id="Phobius"/>
    </source>
</evidence>